<dbReference type="InterPro" id="IPR004939">
    <property type="entry name" value="APC_su10/DOC_dom"/>
</dbReference>
<organism evidence="8 9">
    <name type="scientific">Candidozyma haemuli</name>
    <dbReference type="NCBI Taxonomy" id="45357"/>
    <lineage>
        <taxon>Eukaryota</taxon>
        <taxon>Fungi</taxon>
        <taxon>Dikarya</taxon>
        <taxon>Ascomycota</taxon>
        <taxon>Saccharomycotina</taxon>
        <taxon>Pichiomycetes</taxon>
        <taxon>Metschnikowiaceae</taxon>
        <taxon>Candidozyma</taxon>
    </lineage>
</organism>
<evidence type="ECO:0000256" key="2">
    <source>
        <dbReference type="ARBA" id="ARBA00022618"/>
    </source>
</evidence>
<protein>
    <recommendedName>
        <fullName evidence="7">DOC domain-containing protein</fullName>
    </recommendedName>
</protein>
<evidence type="ECO:0000256" key="5">
    <source>
        <dbReference type="ARBA" id="ARBA00023306"/>
    </source>
</evidence>
<dbReference type="InterPro" id="IPR008979">
    <property type="entry name" value="Galactose-bd-like_sf"/>
</dbReference>
<dbReference type="Proteomes" id="UP000825434">
    <property type="component" value="Chromosome 1"/>
</dbReference>
<name>A0ABX8HYU0_9ASCO</name>
<keyword evidence="4" id="KW-0833">Ubl conjugation pathway</keyword>
<dbReference type="Pfam" id="PF03256">
    <property type="entry name" value="ANAPC10"/>
    <property type="match status" value="1"/>
</dbReference>
<evidence type="ECO:0000313" key="8">
    <source>
        <dbReference type="EMBL" id="QWU85846.1"/>
    </source>
</evidence>
<feature type="region of interest" description="Disordered" evidence="6">
    <location>
        <begin position="91"/>
        <end position="111"/>
    </location>
</feature>
<feature type="domain" description="DOC" evidence="7">
    <location>
        <begin position="36"/>
        <end position="237"/>
    </location>
</feature>
<dbReference type="PANTHER" id="PTHR12936">
    <property type="entry name" value="ANAPHASE-PROMOTING COMPLEX 10"/>
    <property type="match status" value="1"/>
</dbReference>
<dbReference type="SUPFAM" id="SSF49785">
    <property type="entry name" value="Galactose-binding domain-like"/>
    <property type="match status" value="1"/>
</dbReference>
<evidence type="ECO:0000256" key="3">
    <source>
        <dbReference type="ARBA" id="ARBA00022776"/>
    </source>
</evidence>
<evidence type="ECO:0000259" key="7">
    <source>
        <dbReference type="PROSITE" id="PS51284"/>
    </source>
</evidence>
<dbReference type="PANTHER" id="PTHR12936:SF0">
    <property type="entry name" value="ANAPHASE-PROMOTING COMPLEX SUBUNIT 10"/>
    <property type="match status" value="1"/>
</dbReference>
<comment type="similarity">
    <text evidence="1">Belongs to the APC10 family.</text>
</comment>
<evidence type="ECO:0000313" key="9">
    <source>
        <dbReference type="Proteomes" id="UP000825434"/>
    </source>
</evidence>
<keyword evidence="2" id="KW-0132">Cell division</keyword>
<evidence type="ECO:0000256" key="6">
    <source>
        <dbReference type="SAM" id="MobiDB-lite"/>
    </source>
</evidence>
<feature type="compositionally biased region" description="Polar residues" evidence="6">
    <location>
        <begin position="13"/>
        <end position="29"/>
    </location>
</feature>
<sequence>MPFDSYDDVLDHNVQSAEQEAYQDNSQAEMSHEPPSLEQQQQTYYKNGQKDLEELQLLDLSPLATWKLSSFKKGFGISQLRADTPDLYWQSDGSSGNNMEHQTNDGGQLSHPHSITLQFSKKVSLERICIFTNYQLDESYTPSKIKVMAGGSMWDLTDVCVVKLEKPVGWSHIVFNGVRGDGLLKCFVVRIIVLANHQDGKDSHIRAVKCLGKKLHTSITQEPPLEKAYKNQSTASGFTSVSGISLNNHSFGELPSTLRHADSLEGVSIEEADEENLVEFDPTT</sequence>
<gene>
    <name evidence="8" type="ORF">CA3LBN_000064</name>
</gene>
<dbReference type="PROSITE" id="PS51284">
    <property type="entry name" value="DOC"/>
    <property type="match status" value="1"/>
</dbReference>
<keyword evidence="9" id="KW-1185">Reference proteome</keyword>
<feature type="region of interest" description="Disordered" evidence="6">
    <location>
        <begin position="1"/>
        <end position="41"/>
    </location>
</feature>
<dbReference type="Gene3D" id="2.60.120.260">
    <property type="entry name" value="Galactose-binding domain-like"/>
    <property type="match status" value="1"/>
</dbReference>
<evidence type="ECO:0000256" key="1">
    <source>
        <dbReference type="ARBA" id="ARBA00006762"/>
    </source>
</evidence>
<keyword evidence="3" id="KW-0498">Mitosis</keyword>
<reference evidence="8 9" key="1">
    <citation type="submission" date="2021-06" db="EMBL/GenBank/DDBJ databases">
        <title>Candida outbreak in Lebanon.</title>
        <authorList>
            <person name="Finianos M."/>
        </authorList>
    </citation>
    <scope>NUCLEOTIDE SEQUENCE [LARGE SCALE GENOMIC DNA]</scope>
    <source>
        <strain evidence="8">CA3LBN</strain>
    </source>
</reference>
<keyword evidence="5" id="KW-0131">Cell cycle</keyword>
<evidence type="ECO:0000256" key="4">
    <source>
        <dbReference type="ARBA" id="ARBA00022786"/>
    </source>
</evidence>
<dbReference type="SMART" id="SM01337">
    <property type="entry name" value="APC10"/>
    <property type="match status" value="1"/>
</dbReference>
<dbReference type="InterPro" id="IPR016901">
    <property type="entry name" value="APC10/Doc1"/>
</dbReference>
<dbReference type="CDD" id="cd08366">
    <property type="entry name" value="APC10"/>
    <property type="match status" value="1"/>
</dbReference>
<proteinExistence type="inferred from homology"/>
<accession>A0ABX8HYU0</accession>
<dbReference type="EMBL" id="CP076661">
    <property type="protein sequence ID" value="QWU85846.1"/>
    <property type="molecule type" value="Genomic_DNA"/>
</dbReference>